<feature type="transmembrane region" description="Helical" evidence="1">
    <location>
        <begin position="372"/>
        <end position="396"/>
    </location>
</feature>
<feature type="transmembrane region" description="Helical" evidence="1">
    <location>
        <begin position="343"/>
        <end position="360"/>
    </location>
</feature>
<feature type="transmembrane region" description="Helical" evidence="1">
    <location>
        <begin position="310"/>
        <end position="331"/>
    </location>
</feature>
<protein>
    <recommendedName>
        <fullName evidence="2">DUF6798 domain-containing protein</fullName>
    </recommendedName>
</protein>
<evidence type="ECO:0000256" key="1">
    <source>
        <dbReference type="SAM" id="Phobius"/>
    </source>
</evidence>
<evidence type="ECO:0000313" key="3">
    <source>
        <dbReference type="EMBL" id="SHH51388.1"/>
    </source>
</evidence>
<sequence>MTEITIKSSIVARRRAISIPGTFLETLALAAIAAALSLAYKGFLFGIENNVFHLPIVGGLYDEPQYRDDVFIQSLRYFSSGVWLLLGGFEKHFGHTQALFLVLAYLSRWLCFVGFLCCASLLGVVDRRDKVVFSLILCFFSFLYGDSYAGTGGLFLNYFTHSEIANGTVLLAIYFAARCRFTAATIALGVTLFINAFIAVWLVPLLVCIAISLLSERKATVGGICWQILVGLLPCVLLAGPVLGNIASNPELGKPLDFDFVTYLHEYFAGHVLIGSIPIPSMFGLAAVAVLGAVALYWFGTGARELQAAYCGAILLYAIGIAVPFSTSAPIVLNLHLLRSSTIIHLLAGLAAAAVATSWLRRDEEPTFLPGCLIVLSLSLGNLAFAVCIPIILGMYFTRPMQFQATQQAGFLSRRVLGYLMLAVVLAIGWPLSAWQNVRFNRLFAESIPEWTAVGDWARASTSPTAMFLVPPRPRGSGASEPDPSELALSRTSIFEFVSHRRVWVDYKRGAAVMWMPSYYQAWRTRLAEVEALNSLDQRVAYADRNGIDYVIDRCNPASARGDGVFRTERLCVFPAAHAAVTDPLSP</sequence>
<gene>
    <name evidence="3" type="ORF">SAMN05444169_7841</name>
</gene>
<keyword evidence="1" id="KW-1133">Transmembrane helix</keyword>
<feature type="transmembrane region" description="Helical" evidence="1">
    <location>
        <begin position="21"/>
        <end position="40"/>
    </location>
</feature>
<keyword evidence="1" id="KW-0472">Membrane</keyword>
<dbReference type="AlphaFoldDB" id="A0A1M5TL32"/>
<feature type="transmembrane region" description="Helical" evidence="1">
    <location>
        <begin position="416"/>
        <end position="435"/>
    </location>
</feature>
<keyword evidence="1" id="KW-0812">Transmembrane</keyword>
<accession>A0A1M5TL32</accession>
<dbReference type="EMBL" id="LT670818">
    <property type="protein sequence ID" value="SHH51388.1"/>
    <property type="molecule type" value="Genomic_DNA"/>
</dbReference>
<feature type="domain" description="DUF6798" evidence="2">
    <location>
        <begin position="450"/>
        <end position="530"/>
    </location>
</feature>
<organism evidence="3 4">
    <name type="scientific">Bradyrhizobium erythrophlei</name>
    <dbReference type="NCBI Taxonomy" id="1437360"/>
    <lineage>
        <taxon>Bacteria</taxon>
        <taxon>Pseudomonadati</taxon>
        <taxon>Pseudomonadota</taxon>
        <taxon>Alphaproteobacteria</taxon>
        <taxon>Hyphomicrobiales</taxon>
        <taxon>Nitrobacteraceae</taxon>
        <taxon>Bradyrhizobium</taxon>
    </lineage>
</organism>
<reference evidence="3 4" key="1">
    <citation type="submission" date="2016-11" db="EMBL/GenBank/DDBJ databases">
        <authorList>
            <person name="Jaros S."/>
            <person name="Januszkiewicz K."/>
            <person name="Wedrychowicz H."/>
        </authorList>
    </citation>
    <scope>NUCLEOTIDE SEQUENCE [LARGE SCALE GENOMIC DNA]</scope>
    <source>
        <strain evidence="3 4">GAS242</strain>
    </source>
</reference>
<proteinExistence type="predicted"/>
<evidence type="ECO:0000259" key="2">
    <source>
        <dbReference type="Pfam" id="PF20604"/>
    </source>
</evidence>
<dbReference type="Pfam" id="PF20604">
    <property type="entry name" value="DUF6798"/>
    <property type="match status" value="1"/>
</dbReference>
<dbReference type="RefSeq" id="WP_079571047.1">
    <property type="nucleotide sequence ID" value="NZ_LT670818.1"/>
</dbReference>
<feature type="transmembrane region" description="Helical" evidence="1">
    <location>
        <begin position="194"/>
        <end position="214"/>
    </location>
</feature>
<feature type="transmembrane region" description="Helical" evidence="1">
    <location>
        <begin position="267"/>
        <end position="298"/>
    </location>
</feature>
<feature type="transmembrane region" description="Helical" evidence="1">
    <location>
        <begin position="98"/>
        <end position="125"/>
    </location>
</feature>
<evidence type="ECO:0000313" key="4">
    <source>
        <dbReference type="Proteomes" id="UP000190675"/>
    </source>
</evidence>
<dbReference type="Proteomes" id="UP000190675">
    <property type="component" value="Chromosome I"/>
</dbReference>
<dbReference type="OrthoDB" id="596458at2"/>
<name>A0A1M5TL32_9BRAD</name>
<feature type="transmembrane region" description="Helical" evidence="1">
    <location>
        <begin position="168"/>
        <end position="188"/>
    </location>
</feature>
<feature type="transmembrane region" description="Helical" evidence="1">
    <location>
        <begin position="226"/>
        <end position="247"/>
    </location>
</feature>
<feature type="transmembrane region" description="Helical" evidence="1">
    <location>
        <begin position="131"/>
        <end position="156"/>
    </location>
</feature>
<dbReference type="InterPro" id="IPR046477">
    <property type="entry name" value="DUF6798"/>
</dbReference>